<keyword evidence="3 6" id="KW-1133">Transmembrane helix</keyword>
<reference evidence="7 8" key="1">
    <citation type="submission" date="2024-07" db="EMBL/GenBank/DDBJ databases">
        <title>Chromosome-level genome assembly of the water stick insect Ranatra chinensis (Heteroptera: Nepidae).</title>
        <authorList>
            <person name="Liu X."/>
        </authorList>
    </citation>
    <scope>NUCLEOTIDE SEQUENCE [LARGE SCALE GENOMIC DNA]</scope>
    <source>
        <strain evidence="7">Cailab_2021Rc</strain>
        <tissue evidence="7">Muscle</tissue>
    </source>
</reference>
<evidence type="ECO:0000256" key="6">
    <source>
        <dbReference type="SAM" id="Phobius"/>
    </source>
</evidence>
<dbReference type="Proteomes" id="UP001558652">
    <property type="component" value="Unassembled WGS sequence"/>
</dbReference>
<dbReference type="InterPro" id="IPR000425">
    <property type="entry name" value="MIP"/>
</dbReference>
<organism evidence="7 8">
    <name type="scientific">Ranatra chinensis</name>
    <dbReference type="NCBI Taxonomy" id="642074"/>
    <lineage>
        <taxon>Eukaryota</taxon>
        <taxon>Metazoa</taxon>
        <taxon>Ecdysozoa</taxon>
        <taxon>Arthropoda</taxon>
        <taxon>Hexapoda</taxon>
        <taxon>Insecta</taxon>
        <taxon>Pterygota</taxon>
        <taxon>Neoptera</taxon>
        <taxon>Paraneoptera</taxon>
        <taxon>Hemiptera</taxon>
        <taxon>Heteroptera</taxon>
        <taxon>Panheteroptera</taxon>
        <taxon>Nepomorpha</taxon>
        <taxon>Nepidae</taxon>
        <taxon>Ranatrinae</taxon>
        <taxon>Ranatra</taxon>
    </lineage>
</organism>
<name>A0ABD0YIK7_9HEMI</name>
<feature type="transmembrane region" description="Helical" evidence="6">
    <location>
        <begin position="76"/>
        <end position="94"/>
    </location>
</feature>
<dbReference type="PANTHER" id="PTHR19139:SF270">
    <property type="entry name" value="ENTOMOGLYCEROPORIN 1-RELATED"/>
    <property type="match status" value="1"/>
</dbReference>
<dbReference type="PANTHER" id="PTHR19139">
    <property type="entry name" value="AQUAPORIN TRANSPORTER"/>
    <property type="match status" value="1"/>
</dbReference>
<gene>
    <name evidence="7" type="ORF">AAG570_005398</name>
</gene>
<evidence type="ECO:0000313" key="8">
    <source>
        <dbReference type="Proteomes" id="UP001558652"/>
    </source>
</evidence>
<sequence>MFGHTSAAHLNPAVTLCFYVMGDITFPMLANYLLAELVGSILGFGVLMMLTPESIYSKQPGLCCTVPHQTVSDFQAFSVEFISTAFLILLVCSCSDPRNSKKQDSAPLKFGILIAALSLIAGPYTGASMNPTRSFAPAFWSQVWTSHWVRTLMLLHPQLPISIRVPEYNV</sequence>
<feature type="transmembrane region" description="Helical" evidence="6">
    <location>
        <begin position="29"/>
        <end position="50"/>
    </location>
</feature>
<dbReference type="Pfam" id="PF00230">
    <property type="entry name" value="MIP"/>
    <property type="match status" value="1"/>
</dbReference>
<dbReference type="InterPro" id="IPR023271">
    <property type="entry name" value="Aquaporin-like"/>
</dbReference>
<dbReference type="SUPFAM" id="SSF81338">
    <property type="entry name" value="Aquaporin-like"/>
    <property type="match status" value="1"/>
</dbReference>
<evidence type="ECO:0000313" key="7">
    <source>
        <dbReference type="EMBL" id="KAL1116929.1"/>
    </source>
</evidence>
<keyword evidence="2 5" id="KW-0812">Transmembrane</keyword>
<evidence type="ECO:0000256" key="4">
    <source>
        <dbReference type="ARBA" id="ARBA00023136"/>
    </source>
</evidence>
<keyword evidence="4 6" id="KW-0472">Membrane</keyword>
<comment type="caution">
    <text evidence="7">The sequence shown here is derived from an EMBL/GenBank/DDBJ whole genome shotgun (WGS) entry which is preliminary data.</text>
</comment>
<protein>
    <submittedName>
        <fullName evidence="7">Uncharacterized protein</fullName>
    </submittedName>
</protein>
<dbReference type="PRINTS" id="PR00783">
    <property type="entry name" value="MINTRINSICP"/>
</dbReference>
<comment type="subcellular location">
    <subcellularLocation>
        <location evidence="1">Membrane</location>
        <topology evidence="1">Multi-pass membrane protein</topology>
    </subcellularLocation>
</comment>
<dbReference type="GO" id="GO:0016020">
    <property type="term" value="C:membrane"/>
    <property type="evidence" value="ECO:0007669"/>
    <property type="project" value="UniProtKB-SubCell"/>
</dbReference>
<dbReference type="Gene3D" id="1.20.1080.10">
    <property type="entry name" value="Glycerol uptake facilitator protein"/>
    <property type="match status" value="1"/>
</dbReference>
<dbReference type="EMBL" id="JBFDAA010000017">
    <property type="protein sequence ID" value="KAL1116929.1"/>
    <property type="molecule type" value="Genomic_DNA"/>
</dbReference>
<dbReference type="AlphaFoldDB" id="A0ABD0YIK7"/>
<feature type="transmembrane region" description="Helical" evidence="6">
    <location>
        <begin position="106"/>
        <end position="125"/>
    </location>
</feature>
<dbReference type="InterPro" id="IPR034294">
    <property type="entry name" value="Aquaporin_transptr"/>
</dbReference>
<evidence type="ECO:0000256" key="2">
    <source>
        <dbReference type="ARBA" id="ARBA00022692"/>
    </source>
</evidence>
<comment type="similarity">
    <text evidence="5">Belongs to the MIP/aquaporin (TC 1.A.8) family.</text>
</comment>
<evidence type="ECO:0000256" key="3">
    <source>
        <dbReference type="ARBA" id="ARBA00022989"/>
    </source>
</evidence>
<evidence type="ECO:0000256" key="1">
    <source>
        <dbReference type="ARBA" id="ARBA00004141"/>
    </source>
</evidence>
<keyword evidence="5" id="KW-0813">Transport</keyword>
<proteinExistence type="inferred from homology"/>
<accession>A0ABD0YIK7</accession>
<evidence type="ECO:0000256" key="5">
    <source>
        <dbReference type="RuleBase" id="RU000477"/>
    </source>
</evidence>
<keyword evidence="8" id="KW-1185">Reference proteome</keyword>